<dbReference type="STRING" id="338188.ERS852397_02637"/>
<evidence type="ECO:0000256" key="2">
    <source>
        <dbReference type="ARBA" id="ARBA00012438"/>
    </source>
</evidence>
<reference evidence="6 7" key="1">
    <citation type="submission" date="2015-09" db="EMBL/GenBank/DDBJ databases">
        <authorList>
            <consortium name="Pathogen Informatics"/>
        </authorList>
    </citation>
    <scope>NUCLEOTIDE SEQUENCE [LARGE SCALE GENOMIC DNA]</scope>
    <source>
        <strain evidence="6 7">2789STDY5608840</strain>
    </source>
</reference>
<protein>
    <recommendedName>
        <fullName evidence="2">histidine kinase</fullName>
        <ecNumber evidence="2">2.7.13.3</ecNumber>
    </recommendedName>
</protein>
<name>A0A174HFW2_9BACE</name>
<comment type="catalytic activity">
    <reaction evidence="1">
        <text>ATP + protein L-histidine = ADP + protein N-phospho-L-histidine.</text>
        <dbReference type="EC" id="2.7.13.3"/>
    </reaction>
</comment>
<keyword evidence="3 6" id="KW-0808">Transferase</keyword>
<gene>
    <name evidence="6" type="primary">rcsC_2</name>
    <name evidence="6" type="ORF">ERS852397_02637</name>
</gene>
<dbReference type="Gene3D" id="3.30.565.10">
    <property type="entry name" value="Histidine kinase-like ATPase, C-terminal domain"/>
    <property type="match status" value="1"/>
</dbReference>
<evidence type="ECO:0000256" key="1">
    <source>
        <dbReference type="ARBA" id="ARBA00000085"/>
    </source>
</evidence>
<dbReference type="EC" id="2.7.13.3" evidence="2"/>
<sequence>MGSLSFIFLLALFFFYHIHNLNIIKSIIENNNTLLLQLISDISDLSKIEAGTLDFNYSNVEINDLMSDLENNCQLKLKSDKVKLEFIAPEQPCCAYIEKNRLSQLIINFVTNAIKFTTEGSIRFGFYILVYITL</sequence>
<dbReference type="PANTHER" id="PTHR43711">
    <property type="entry name" value="TWO-COMPONENT HISTIDINE KINASE"/>
    <property type="match status" value="1"/>
</dbReference>
<proteinExistence type="predicted"/>
<dbReference type="EMBL" id="CYZH01000014">
    <property type="protein sequence ID" value="CUO72048.1"/>
    <property type="molecule type" value="Genomic_DNA"/>
</dbReference>
<dbReference type="PANTHER" id="PTHR43711:SF31">
    <property type="entry name" value="HISTIDINE KINASE"/>
    <property type="match status" value="1"/>
</dbReference>
<dbReference type="Proteomes" id="UP000095517">
    <property type="component" value="Unassembled WGS sequence"/>
</dbReference>
<dbReference type="InterPro" id="IPR050736">
    <property type="entry name" value="Sensor_HK_Regulatory"/>
</dbReference>
<dbReference type="InterPro" id="IPR036890">
    <property type="entry name" value="HATPase_C_sf"/>
</dbReference>
<evidence type="ECO:0000256" key="3">
    <source>
        <dbReference type="ARBA" id="ARBA00022679"/>
    </source>
</evidence>
<organism evidence="6 7">
    <name type="scientific">Bacteroides finegoldii</name>
    <dbReference type="NCBI Taxonomy" id="338188"/>
    <lineage>
        <taxon>Bacteria</taxon>
        <taxon>Pseudomonadati</taxon>
        <taxon>Bacteroidota</taxon>
        <taxon>Bacteroidia</taxon>
        <taxon>Bacteroidales</taxon>
        <taxon>Bacteroidaceae</taxon>
        <taxon>Bacteroides</taxon>
    </lineage>
</organism>
<evidence type="ECO:0000256" key="4">
    <source>
        <dbReference type="ARBA" id="ARBA00022777"/>
    </source>
</evidence>
<evidence type="ECO:0000313" key="7">
    <source>
        <dbReference type="Proteomes" id="UP000095517"/>
    </source>
</evidence>
<dbReference type="GO" id="GO:0000160">
    <property type="term" value="P:phosphorelay signal transduction system"/>
    <property type="evidence" value="ECO:0007669"/>
    <property type="project" value="UniProtKB-KW"/>
</dbReference>
<accession>A0A174HFW2</accession>
<dbReference type="GO" id="GO:0004673">
    <property type="term" value="F:protein histidine kinase activity"/>
    <property type="evidence" value="ECO:0007669"/>
    <property type="project" value="UniProtKB-EC"/>
</dbReference>
<dbReference type="AlphaFoldDB" id="A0A174HFW2"/>
<dbReference type="SUPFAM" id="SSF55874">
    <property type="entry name" value="ATPase domain of HSP90 chaperone/DNA topoisomerase II/histidine kinase"/>
    <property type="match status" value="1"/>
</dbReference>
<keyword evidence="4 6" id="KW-0418">Kinase</keyword>
<keyword evidence="5" id="KW-0902">Two-component regulatory system</keyword>
<evidence type="ECO:0000313" key="6">
    <source>
        <dbReference type="EMBL" id="CUO72048.1"/>
    </source>
</evidence>
<evidence type="ECO:0000256" key="5">
    <source>
        <dbReference type="ARBA" id="ARBA00023012"/>
    </source>
</evidence>